<gene>
    <name evidence="2" type="ORF">SAMN04488036_10171</name>
</gene>
<evidence type="ECO:0000256" key="1">
    <source>
        <dbReference type="SAM" id="Phobius"/>
    </source>
</evidence>
<dbReference type="STRING" id="1280847.SAMN04488036_10171"/>
<feature type="transmembrane region" description="Helical" evidence="1">
    <location>
        <begin position="16"/>
        <end position="33"/>
    </location>
</feature>
<evidence type="ECO:0008006" key="4">
    <source>
        <dbReference type="Google" id="ProtNLM"/>
    </source>
</evidence>
<sequence>MPDPLTFTHHGRNPRTFMALAIAVVILGGLKAIGTTTWILAILGIFAVPALIDVLLNPVSTFSLAEGVLRWKSATQEAEMRTDQIRSARFDTRLDISVRATLTMVDGSKVRIPNDVLPSPDRLQATLEAYDIPVERHHFRVM</sequence>
<evidence type="ECO:0000313" key="3">
    <source>
        <dbReference type="Proteomes" id="UP000198851"/>
    </source>
</evidence>
<dbReference type="EMBL" id="FOSZ01000001">
    <property type="protein sequence ID" value="SFK49409.1"/>
    <property type="molecule type" value="Genomic_DNA"/>
</dbReference>
<keyword evidence="3" id="KW-1185">Reference proteome</keyword>
<accession>A0A1I4A0V2</accession>
<proteinExistence type="predicted"/>
<evidence type="ECO:0000313" key="2">
    <source>
        <dbReference type="EMBL" id="SFK49409.1"/>
    </source>
</evidence>
<dbReference type="AlphaFoldDB" id="A0A1I4A0V2"/>
<dbReference type="Proteomes" id="UP000198851">
    <property type="component" value="Unassembled WGS sequence"/>
</dbReference>
<name>A0A1I4A0V2_9RHOB</name>
<dbReference type="RefSeq" id="WP_093318879.1">
    <property type="nucleotide sequence ID" value="NZ_FOSZ01000001.1"/>
</dbReference>
<dbReference type="OrthoDB" id="7867097at2"/>
<protein>
    <recommendedName>
        <fullName evidence="4">PH domain-containing protein</fullName>
    </recommendedName>
</protein>
<keyword evidence="1" id="KW-0812">Transmembrane</keyword>
<keyword evidence="1" id="KW-0472">Membrane</keyword>
<reference evidence="3" key="1">
    <citation type="submission" date="2016-10" db="EMBL/GenBank/DDBJ databases">
        <authorList>
            <person name="Varghese N."/>
            <person name="Submissions S."/>
        </authorList>
    </citation>
    <scope>NUCLEOTIDE SEQUENCE [LARGE SCALE GENOMIC DNA]</scope>
    <source>
        <strain evidence="3">DSM 28453</strain>
    </source>
</reference>
<organism evidence="2 3">
    <name type="scientific">Shimia haliotis</name>
    <dbReference type="NCBI Taxonomy" id="1280847"/>
    <lineage>
        <taxon>Bacteria</taxon>
        <taxon>Pseudomonadati</taxon>
        <taxon>Pseudomonadota</taxon>
        <taxon>Alphaproteobacteria</taxon>
        <taxon>Rhodobacterales</taxon>
        <taxon>Roseobacteraceae</taxon>
    </lineage>
</organism>
<keyword evidence="1" id="KW-1133">Transmembrane helix</keyword>